<accession>A0A1K1MY61</accession>
<evidence type="ECO:0000256" key="1">
    <source>
        <dbReference type="SAM" id="SignalP"/>
    </source>
</evidence>
<dbReference type="STRING" id="1004.SAMN05661012_00989"/>
<sequence>MKRTSLFIAILVFALATKAQQGPSLFNHANDTTHRSNKWFVTKYSGISTGFVAFKGGGGSFLSAPLALQLNRQLTNNLFAFGNVSATPTLFHSNSIFLAQPATGKSYGPLRGNNTNFGINPAAQIGVMYISNDRTFSISGSISVSRSNYYGYSPLYTPVNTFVQ</sequence>
<dbReference type="Proteomes" id="UP001326715">
    <property type="component" value="Chromosome"/>
</dbReference>
<feature type="signal peptide" evidence="1">
    <location>
        <begin position="1"/>
        <end position="21"/>
    </location>
</feature>
<gene>
    <name evidence="2" type="ORF">SAMN05661012_00989</name>
    <name evidence="3" type="ORF">SR876_07260</name>
</gene>
<evidence type="ECO:0000313" key="4">
    <source>
        <dbReference type="Proteomes" id="UP000183788"/>
    </source>
</evidence>
<evidence type="ECO:0000313" key="3">
    <source>
        <dbReference type="EMBL" id="WQG91292.1"/>
    </source>
</evidence>
<dbReference type="OrthoDB" id="680646at2"/>
<proteinExistence type="predicted"/>
<evidence type="ECO:0000313" key="5">
    <source>
        <dbReference type="Proteomes" id="UP001326715"/>
    </source>
</evidence>
<evidence type="ECO:0000313" key="2">
    <source>
        <dbReference type="EMBL" id="SFW28055.1"/>
    </source>
</evidence>
<keyword evidence="5" id="KW-1185">Reference proteome</keyword>
<name>A0A1K1MY61_9BACT</name>
<keyword evidence="1" id="KW-0732">Signal</keyword>
<protein>
    <submittedName>
        <fullName evidence="2">Uncharacterized protein</fullName>
    </submittedName>
</protein>
<organism evidence="2 4">
    <name type="scientific">Chitinophaga sancti</name>
    <dbReference type="NCBI Taxonomy" id="1004"/>
    <lineage>
        <taxon>Bacteria</taxon>
        <taxon>Pseudomonadati</taxon>
        <taxon>Bacteroidota</taxon>
        <taxon>Chitinophagia</taxon>
        <taxon>Chitinophagales</taxon>
        <taxon>Chitinophagaceae</taxon>
        <taxon>Chitinophaga</taxon>
    </lineage>
</organism>
<dbReference type="AlphaFoldDB" id="A0A1K1MY61"/>
<dbReference type="EMBL" id="CP140154">
    <property type="protein sequence ID" value="WQG91292.1"/>
    <property type="molecule type" value="Genomic_DNA"/>
</dbReference>
<reference evidence="3 5" key="2">
    <citation type="submission" date="2023-11" db="EMBL/GenBank/DDBJ databases">
        <title>MicrobeMod: A computational toolkit for identifying prokaryotic methylation and restriction-modification with nanopore sequencing.</title>
        <authorList>
            <person name="Crits-Christoph A."/>
            <person name="Kang S.C."/>
            <person name="Lee H."/>
            <person name="Ostrov N."/>
        </authorList>
    </citation>
    <scope>NUCLEOTIDE SEQUENCE [LARGE SCALE GENOMIC DNA]</scope>
    <source>
        <strain evidence="3 5">ATCC 23090</strain>
    </source>
</reference>
<feature type="chain" id="PRO_5012362877" evidence="1">
    <location>
        <begin position="22"/>
        <end position="164"/>
    </location>
</feature>
<dbReference type="EMBL" id="FPIZ01000002">
    <property type="protein sequence ID" value="SFW28055.1"/>
    <property type="molecule type" value="Genomic_DNA"/>
</dbReference>
<reference evidence="2 4" key="1">
    <citation type="submission" date="2016-11" db="EMBL/GenBank/DDBJ databases">
        <authorList>
            <person name="Jaros S."/>
            <person name="Januszkiewicz K."/>
            <person name="Wedrychowicz H."/>
        </authorList>
    </citation>
    <scope>NUCLEOTIDE SEQUENCE [LARGE SCALE GENOMIC DNA]</scope>
    <source>
        <strain evidence="2 4">DSM 784</strain>
    </source>
</reference>
<dbReference type="Proteomes" id="UP000183788">
    <property type="component" value="Unassembled WGS sequence"/>
</dbReference>
<dbReference type="RefSeq" id="WP_072357472.1">
    <property type="nucleotide sequence ID" value="NZ_CBHWAX010000079.1"/>
</dbReference>